<organism evidence="8">
    <name type="scientific">freshwater metagenome</name>
    <dbReference type="NCBI Taxonomy" id="449393"/>
    <lineage>
        <taxon>unclassified sequences</taxon>
        <taxon>metagenomes</taxon>
        <taxon>ecological metagenomes</taxon>
    </lineage>
</organism>
<evidence type="ECO:0000256" key="3">
    <source>
        <dbReference type="ARBA" id="ARBA00022692"/>
    </source>
</evidence>
<feature type="transmembrane region" description="Helical" evidence="6">
    <location>
        <begin position="49"/>
        <end position="67"/>
    </location>
</feature>
<feature type="transmembrane region" description="Helical" evidence="6">
    <location>
        <begin position="160"/>
        <end position="178"/>
    </location>
</feature>
<dbReference type="EMBL" id="CAEZTU010000002">
    <property type="protein sequence ID" value="CAB4569424.1"/>
    <property type="molecule type" value="Genomic_DNA"/>
</dbReference>
<dbReference type="Pfam" id="PF00892">
    <property type="entry name" value="EamA"/>
    <property type="match status" value="2"/>
</dbReference>
<dbReference type="AlphaFoldDB" id="A0A6J6E237"/>
<keyword evidence="2" id="KW-1003">Cell membrane</keyword>
<feature type="domain" description="EamA" evidence="7">
    <location>
        <begin position="161"/>
        <end position="304"/>
    </location>
</feature>
<dbReference type="PANTHER" id="PTHR32322">
    <property type="entry name" value="INNER MEMBRANE TRANSPORTER"/>
    <property type="match status" value="1"/>
</dbReference>
<feature type="transmembrane region" description="Helical" evidence="6">
    <location>
        <begin position="12"/>
        <end position="29"/>
    </location>
</feature>
<evidence type="ECO:0000256" key="6">
    <source>
        <dbReference type="SAM" id="Phobius"/>
    </source>
</evidence>
<gene>
    <name evidence="8" type="ORF">UFOPK1740_00094</name>
</gene>
<feature type="transmembrane region" description="Helical" evidence="6">
    <location>
        <begin position="231"/>
        <end position="255"/>
    </location>
</feature>
<dbReference type="InterPro" id="IPR050638">
    <property type="entry name" value="AA-Vitamin_Transporters"/>
</dbReference>
<dbReference type="GO" id="GO:0005886">
    <property type="term" value="C:plasma membrane"/>
    <property type="evidence" value="ECO:0007669"/>
    <property type="project" value="UniProtKB-SubCell"/>
</dbReference>
<feature type="transmembrane region" description="Helical" evidence="6">
    <location>
        <begin position="105"/>
        <end position="123"/>
    </location>
</feature>
<feature type="domain" description="EamA" evidence="7">
    <location>
        <begin position="15"/>
        <end position="150"/>
    </location>
</feature>
<keyword evidence="5 6" id="KW-0472">Membrane</keyword>
<evidence type="ECO:0000256" key="2">
    <source>
        <dbReference type="ARBA" id="ARBA00022475"/>
    </source>
</evidence>
<feature type="transmembrane region" description="Helical" evidence="6">
    <location>
        <begin position="79"/>
        <end position="99"/>
    </location>
</feature>
<evidence type="ECO:0000313" key="8">
    <source>
        <dbReference type="EMBL" id="CAB4569424.1"/>
    </source>
</evidence>
<keyword evidence="4 6" id="KW-1133">Transmembrane helix</keyword>
<evidence type="ECO:0000256" key="1">
    <source>
        <dbReference type="ARBA" id="ARBA00004651"/>
    </source>
</evidence>
<reference evidence="8" key="1">
    <citation type="submission" date="2020-05" db="EMBL/GenBank/DDBJ databases">
        <authorList>
            <person name="Chiriac C."/>
            <person name="Salcher M."/>
            <person name="Ghai R."/>
            <person name="Kavagutti S V."/>
        </authorList>
    </citation>
    <scope>NUCLEOTIDE SEQUENCE</scope>
</reference>
<comment type="subcellular location">
    <subcellularLocation>
        <location evidence="1">Cell membrane</location>
        <topology evidence="1">Multi-pass membrane protein</topology>
    </subcellularLocation>
</comment>
<evidence type="ECO:0000256" key="5">
    <source>
        <dbReference type="ARBA" id="ARBA00023136"/>
    </source>
</evidence>
<protein>
    <submittedName>
        <fullName evidence="8">Unannotated protein</fullName>
    </submittedName>
</protein>
<dbReference type="InterPro" id="IPR037185">
    <property type="entry name" value="EmrE-like"/>
</dbReference>
<feature type="transmembrane region" description="Helical" evidence="6">
    <location>
        <begin position="190"/>
        <end position="211"/>
    </location>
</feature>
<dbReference type="SUPFAM" id="SSF103481">
    <property type="entry name" value="Multidrug resistance efflux transporter EmrE"/>
    <property type="match status" value="2"/>
</dbReference>
<name>A0A6J6E237_9ZZZZ</name>
<sequence length="310" mass="33847">MSLNAPKTLRSKALIGYSFMSLGLFFFAVNGPVAKLALINGLESAELSAFRIEGAFFFLLIASLLFARKKLKVTKKEILPLIGYGFFGVAMTQFLYFVAIRRIEVGVALIIEYTAPILVALYVRFVMKKEVSARVWLSLLLALIGLSLITQIWTGSKLDPFGVLCAFGAAIALAIYFIGGEPLASKRDPISLTTLSMGVGAIFWMIVQPWWTLPWPKLNDQVALPHNLGSVSLGLLVTYIIIFGTVVPFGLYFFAFKYLDSKKAAIFGLLEPVGASVVALFLLGETFIGMQILGGLLVLIGVIFAETARK</sequence>
<evidence type="ECO:0000259" key="7">
    <source>
        <dbReference type="Pfam" id="PF00892"/>
    </source>
</evidence>
<feature type="transmembrane region" description="Helical" evidence="6">
    <location>
        <begin position="288"/>
        <end position="305"/>
    </location>
</feature>
<keyword evidence="3 6" id="KW-0812">Transmembrane</keyword>
<dbReference type="PANTHER" id="PTHR32322:SF18">
    <property type="entry name" value="S-ADENOSYLMETHIONINE_S-ADENOSYLHOMOCYSTEINE TRANSPORTER"/>
    <property type="match status" value="1"/>
</dbReference>
<feature type="transmembrane region" description="Helical" evidence="6">
    <location>
        <begin position="135"/>
        <end position="154"/>
    </location>
</feature>
<accession>A0A6J6E237</accession>
<evidence type="ECO:0000256" key="4">
    <source>
        <dbReference type="ARBA" id="ARBA00022989"/>
    </source>
</evidence>
<dbReference type="InterPro" id="IPR000620">
    <property type="entry name" value="EamA_dom"/>
</dbReference>
<proteinExistence type="predicted"/>
<dbReference type="Gene3D" id="1.10.3730.20">
    <property type="match status" value="1"/>
</dbReference>
<feature type="transmembrane region" description="Helical" evidence="6">
    <location>
        <begin position="264"/>
        <end position="282"/>
    </location>
</feature>